<feature type="compositionally biased region" description="Basic and acidic residues" evidence="1">
    <location>
        <begin position="140"/>
        <end position="151"/>
    </location>
</feature>
<name>A0A4C1X3Y3_EUMVA</name>
<feature type="region of interest" description="Disordered" evidence="1">
    <location>
        <begin position="131"/>
        <end position="151"/>
    </location>
</feature>
<evidence type="ECO:0000313" key="2">
    <source>
        <dbReference type="EMBL" id="GBP58438.1"/>
    </source>
</evidence>
<comment type="caution">
    <text evidence="2">The sequence shown here is derived from an EMBL/GenBank/DDBJ whole genome shotgun (WGS) entry which is preliminary data.</text>
</comment>
<gene>
    <name evidence="2" type="ORF">EVAR_36910_1</name>
</gene>
<dbReference type="EMBL" id="BGZK01000735">
    <property type="protein sequence ID" value="GBP58438.1"/>
    <property type="molecule type" value="Genomic_DNA"/>
</dbReference>
<evidence type="ECO:0000313" key="3">
    <source>
        <dbReference type="Proteomes" id="UP000299102"/>
    </source>
</evidence>
<reference evidence="2 3" key="1">
    <citation type="journal article" date="2019" name="Commun. Biol.">
        <title>The bagworm genome reveals a unique fibroin gene that provides high tensile strength.</title>
        <authorList>
            <person name="Kono N."/>
            <person name="Nakamura H."/>
            <person name="Ohtoshi R."/>
            <person name="Tomita M."/>
            <person name="Numata K."/>
            <person name="Arakawa K."/>
        </authorList>
    </citation>
    <scope>NUCLEOTIDE SEQUENCE [LARGE SCALE GENOMIC DNA]</scope>
</reference>
<organism evidence="2 3">
    <name type="scientific">Eumeta variegata</name>
    <name type="common">Bagworm moth</name>
    <name type="synonym">Eumeta japonica</name>
    <dbReference type="NCBI Taxonomy" id="151549"/>
    <lineage>
        <taxon>Eukaryota</taxon>
        <taxon>Metazoa</taxon>
        <taxon>Ecdysozoa</taxon>
        <taxon>Arthropoda</taxon>
        <taxon>Hexapoda</taxon>
        <taxon>Insecta</taxon>
        <taxon>Pterygota</taxon>
        <taxon>Neoptera</taxon>
        <taxon>Endopterygota</taxon>
        <taxon>Lepidoptera</taxon>
        <taxon>Glossata</taxon>
        <taxon>Ditrysia</taxon>
        <taxon>Tineoidea</taxon>
        <taxon>Psychidae</taxon>
        <taxon>Oiketicinae</taxon>
        <taxon>Eumeta</taxon>
    </lineage>
</organism>
<accession>A0A4C1X3Y3</accession>
<dbReference type="AlphaFoldDB" id="A0A4C1X3Y3"/>
<proteinExistence type="predicted"/>
<evidence type="ECO:0000256" key="1">
    <source>
        <dbReference type="SAM" id="MobiDB-lite"/>
    </source>
</evidence>
<sequence length="151" mass="18032">MERQNTIVQDDIGFPCKKVQIKRNRNAHQRLTLIRGLHDHGRDRRRLSRLFCAVGHWRQRRSRQGGRFSDYLWWLINSDGDTIYSIAIHWHLQPQRSRRSPVRCQPLRIPYINGQCEILLRPTTHSSVYTTSIYQSSPKSTKDKNKIRENR</sequence>
<dbReference type="Proteomes" id="UP000299102">
    <property type="component" value="Unassembled WGS sequence"/>
</dbReference>
<protein>
    <submittedName>
        <fullName evidence="2">Uncharacterized protein</fullName>
    </submittedName>
</protein>
<keyword evidence="3" id="KW-1185">Reference proteome</keyword>